<dbReference type="Proteomes" id="UP001189429">
    <property type="component" value="Unassembled WGS sequence"/>
</dbReference>
<name>A0ABN9VZZ4_9DINO</name>
<proteinExistence type="predicted"/>
<keyword evidence="3" id="KW-1185">Reference proteome</keyword>
<dbReference type="EMBL" id="CAUYUJ010017936">
    <property type="protein sequence ID" value="CAK0879262.1"/>
    <property type="molecule type" value="Genomic_DNA"/>
</dbReference>
<reference evidence="2" key="1">
    <citation type="submission" date="2023-10" db="EMBL/GenBank/DDBJ databases">
        <authorList>
            <person name="Chen Y."/>
            <person name="Shah S."/>
            <person name="Dougan E. K."/>
            <person name="Thang M."/>
            <person name="Chan C."/>
        </authorList>
    </citation>
    <scope>NUCLEOTIDE SEQUENCE [LARGE SCALE GENOMIC DNA]</scope>
</reference>
<evidence type="ECO:0000256" key="1">
    <source>
        <dbReference type="SAM" id="MobiDB-lite"/>
    </source>
</evidence>
<feature type="compositionally biased region" description="Low complexity" evidence="1">
    <location>
        <begin position="406"/>
        <end position="424"/>
    </location>
</feature>
<dbReference type="InterPro" id="IPR036291">
    <property type="entry name" value="NAD(P)-bd_dom_sf"/>
</dbReference>
<dbReference type="SUPFAM" id="SSF51735">
    <property type="entry name" value="NAD(P)-binding Rossmann-fold domains"/>
    <property type="match status" value="1"/>
</dbReference>
<accession>A0ABN9VZZ4</accession>
<comment type="caution">
    <text evidence="2">The sequence shown here is derived from an EMBL/GenBank/DDBJ whole genome shotgun (WGS) entry which is preliminary data.</text>
</comment>
<dbReference type="Gene3D" id="3.40.50.720">
    <property type="entry name" value="NAD(P)-binding Rossmann-like Domain"/>
    <property type="match status" value="1"/>
</dbReference>
<sequence>MAAAGAAELFRSLGRFGGAPGAGGAGGAGGAAAPAAPAVLVLGGSTFMGRETVAGGSNRDQISNVEALLACPARVCTVNRGRSYWGVEDASGGRAARALADRDDAGAFAARLDQVTERLGVGRWALVADFSAYSARDMQASLAGLKGRFDTYVFVSSDSVYEVSAWAASGWGPRSTPGVAEAAAERPADQEARRRLRRADSYGDGKLQAEEALAAGVGQSPGCRGLALRLPDVIGPFDDTHRLWAYWHWLQAGPEDPPQSHAASSKRDVPLAFVFSRDVARFIAGLVGAALPADGPRCDALNLACDQQPALPELLGLLARSAGLAGPPPLAEVPSPKRSCRAWSGRFRWSAGACGPPTASCPRRCARCWTPARSGSAARARSSRARPRRPRGSCRPGLAGRPSIRAGLAAASSTSSSGGSSSGSDSEEDC</sequence>
<evidence type="ECO:0000313" key="3">
    <source>
        <dbReference type="Proteomes" id="UP001189429"/>
    </source>
</evidence>
<feature type="region of interest" description="Disordered" evidence="1">
    <location>
        <begin position="376"/>
        <end position="430"/>
    </location>
</feature>
<organism evidence="2 3">
    <name type="scientific">Prorocentrum cordatum</name>
    <dbReference type="NCBI Taxonomy" id="2364126"/>
    <lineage>
        <taxon>Eukaryota</taxon>
        <taxon>Sar</taxon>
        <taxon>Alveolata</taxon>
        <taxon>Dinophyceae</taxon>
        <taxon>Prorocentrales</taxon>
        <taxon>Prorocentraceae</taxon>
        <taxon>Prorocentrum</taxon>
    </lineage>
</organism>
<gene>
    <name evidence="2" type="ORF">PCOR1329_LOCUS62735</name>
</gene>
<evidence type="ECO:0000313" key="2">
    <source>
        <dbReference type="EMBL" id="CAK0879262.1"/>
    </source>
</evidence>
<evidence type="ECO:0008006" key="4">
    <source>
        <dbReference type="Google" id="ProtNLM"/>
    </source>
</evidence>
<feature type="compositionally biased region" description="Basic residues" evidence="1">
    <location>
        <begin position="381"/>
        <end position="392"/>
    </location>
</feature>
<protein>
    <recommendedName>
        <fullName evidence="4">Methionine adenosyltransferase 2 subunit beta</fullName>
    </recommendedName>
</protein>